<dbReference type="GeneID" id="18820109"/>
<dbReference type="HOGENOM" id="CLU_1769227_0_0_1"/>
<feature type="region of interest" description="Disordered" evidence="1">
    <location>
        <begin position="39"/>
        <end position="76"/>
    </location>
</feature>
<feature type="region of interest" description="Disordered" evidence="1">
    <location>
        <begin position="99"/>
        <end position="147"/>
    </location>
</feature>
<evidence type="ECO:0000313" key="2">
    <source>
        <dbReference type="EMBL" id="EGO22049.1"/>
    </source>
</evidence>
<name>F8P3E9_SERL9</name>
<dbReference type="RefSeq" id="XP_007320587.1">
    <property type="nucleotide sequence ID" value="XM_007320525.1"/>
</dbReference>
<dbReference type="EMBL" id="GL945437">
    <property type="protein sequence ID" value="EGO22049.1"/>
    <property type="molecule type" value="Genomic_DNA"/>
</dbReference>
<feature type="compositionally biased region" description="Polar residues" evidence="1">
    <location>
        <begin position="99"/>
        <end position="112"/>
    </location>
</feature>
<dbReference type="AlphaFoldDB" id="F8P3E9"/>
<sequence length="147" mass="16518">MPQTDNEIIQRTLVGVPEHLFSRFTVYGSGEDVEFFYDWDSDDEPWPINTADKKETDGAAPKDEGISVKTEESTDLQNIVTQPQSCGVKRRLSEVSIDNKQATSVIQPQSEVVDSGKSGEHISNNRQRHRTTAARKSGQGRQRKTLR</sequence>
<evidence type="ECO:0000256" key="1">
    <source>
        <dbReference type="SAM" id="MobiDB-lite"/>
    </source>
</evidence>
<proteinExistence type="predicted"/>
<organism>
    <name type="scientific">Serpula lacrymans var. lacrymans (strain S7.9)</name>
    <name type="common">Dry rot fungus</name>
    <dbReference type="NCBI Taxonomy" id="578457"/>
    <lineage>
        <taxon>Eukaryota</taxon>
        <taxon>Fungi</taxon>
        <taxon>Dikarya</taxon>
        <taxon>Basidiomycota</taxon>
        <taxon>Agaricomycotina</taxon>
        <taxon>Agaricomycetes</taxon>
        <taxon>Agaricomycetidae</taxon>
        <taxon>Boletales</taxon>
        <taxon>Coniophorineae</taxon>
        <taxon>Serpulaceae</taxon>
        <taxon>Serpula</taxon>
    </lineage>
</organism>
<reference evidence="2" key="1">
    <citation type="submission" date="2011-04" db="EMBL/GenBank/DDBJ databases">
        <title>Evolution of plant cell wall degrading machinery underlies the functional diversity of forest fungi.</title>
        <authorList>
            <consortium name="US DOE Joint Genome Institute (JGI-PGF)"/>
            <person name="Eastwood D.C."/>
            <person name="Floudas D."/>
            <person name="Binder M."/>
            <person name="Majcherczyk A."/>
            <person name="Schneider P."/>
            <person name="Aerts A."/>
            <person name="Asiegbu F.O."/>
            <person name="Baker S.E."/>
            <person name="Barry K."/>
            <person name="Bendiksby M."/>
            <person name="Blumentritt M."/>
            <person name="Coutinho P.M."/>
            <person name="Cullen D."/>
            <person name="Cullen D."/>
            <person name="Gathman A."/>
            <person name="Goodell B."/>
            <person name="Henrissat B."/>
            <person name="Ihrmark K."/>
            <person name="Kauserud H."/>
            <person name="Kohler A."/>
            <person name="LaButti K."/>
            <person name="Lapidus A."/>
            <person name="Lavin J.L."/>
            <person name="Lee Y.-H."/>
            <person name="Lindquist E."/>
            <person name="Lilly W."/>
            <person name="Lucas S."/>
            <person name="Morin E."/>
            <person name="Murat C."/>
            <person name="Oguiza J.A."/>
            <person name="Park J."/>
            <person name="Pisabarro A.G."/>
            <person name="Riley R."/>
            <person name="Rosling A."/>
            <person name="Salamov A."/>
            <person name="Schmidt O."/>
            <person name="Schmutz J."/>
            <person name="Skrede I."/>
            <person name="Stenlid J."/>
            <person name="Wiebenga A."/>
            <person name="Xie X."/>
            <person name="Kues U."/>
            <person name="Hibbett D.S."/>
            <person name="Hoffmeister D."/>
            <person name="Hogberg N."/>
            <person name="Martin F."/>
            <person name="Grigoriev I.V."/>
            <person name="Watkinson S.C."/>
        </authorList>
    </citation>
    <scope>NUCLEOTIDE SEQUENCE</scope>
    <source>
        <strain evidence="2">S7.9</strain>
    </source>
</reference>
<accession>F8P3E9</accession>
<dbReference type="KEGG" id="sla:SERLADRAFT_472323"/>
<protein>
    <submittedName>
        <fullName evidence="2">Uncharacterized protein</fullName>
    </submittedName>
</protein>
<dbReference type="Proteomes" id="UP000008064">
    <property type="component" value="Unassembled WGS sequence"/>
</dbReference>
<feature type="compositionally biased region" description="Basic and acidic residues" evidence="1">
    <location>
        <begin position="51"/>
        <end position="72"/>
    </location>
</feature>
<gene>
    <name evidence="2" type="ORF">SERLADRAFT_472323</name>
</gene>